<proteinExistence type="predicted"/>
<name>A0AAW0CNV0_9AGAR</name>
<keyword evidence="3" id="KW-1185">Reference proteome</keyword>
<feature type="compositionally biased region" description="Basic and acidic residues" evidence="1">
    <location>
        <begin position="25"/>
        <end position="38"/>
    </location>
</feature>
<evidence type="ECO:0000256" key="1">
    <source>
        <dbReference type="SAM" id="MobiDB-lite"/>
    </source>
</evidence>
<evidence type="ECO:0000313" key="3">
    <source>
        <dbReference type="Proteomes" id="UP001383192"/>
    </source>
</evidence>
<dbReference type="AlphaFoldDB" id="A0AAW0CNV0"/>
<gene>
    <name evidence="2" type="ORF">VNI00_009799</name>
</gene>
<accession>A0AAW0CNV0</accession>
<dbReference type="EMBL" id="JAYKXP010000037">
    <property type="protein sequence ID" value="KAK7040331.1"/>
    <property type="molecule type" value="Genomic_DNA"/>
</dbReference>
<feature type="region of interest" description="Disordered" evidence="1">
    <location>
        <begin position="1"/>
        <end position="39"/>
    </location>
</feature>
<sequence length="95" mass="10694">MATLHNLNSRTRLRGNAGQPTNAFHDIDLSDTPVRRPEPSLQGIRVIRTALVHTDDEKSTTLERHASNIEHNLDKEVEERKITVRRDSSSQAATV</sequence>
<protein>
    <submittedName>
        <fullName evidence="2">Uncharacterized protein</fullName>
    </submittedName>
</protein>
<reference evidence="2 3" key="1">
    <citation type="submission" date="2024-01" db="EMBL/GenBank/DDBJ databases">
        <title>A draft genome for a cacao thread blight-causing isolate of Paramarasmius palmivorus.</title>
        <authorList>
            <person name="Baruah I.K."/>
            <person name="Bukari Y."/>
            <person name="Amoako-Attah I."/>
            <person name="Meinhardt L.W."/>
            <person name="Bailey B.A."/>
            <person name="Cohen S.P."/>
        </authorList>
    </citation>
    <scope>NUCLEOTIDE SEQUENCE [LARGE SCALE GENOMIC DNA]</scope>
    <source>
        <strain evidence="2 3">GH-12</strain>
    </source>
</reference>
<comment type="caution">
    <text evidence="2">The sequence shown here is derived from an EMBL/GenBank/DDBJ whole genome shotgun (WGS) entry which is preliminary data.</text>
</comment>
<evidence type="ECO:0000313" key="2">
    <source>
        <dbReference type="EMBL" id="KAK7040331.1"/>
    </source>
</evidence>
<feature type="compositionally biased region" description="Polar residues" evidence="1">
    <location>
        <begin position="1"/>
        <end position="10"/>
    </location>
</feature>
<organism evidence="2 3">
    <name type="scientific">Paramarasmius palmivorus</name>
    <dbReference type="NCBI Taxonomy" id="297713"/>
    <lineage>
        <taxon>Eukaryota</taxon>
        <taxon>Fungi</taxon>
        <taxon>Dikarya</taxon>
        <taxon>Basidiomycota</taxon>
        <taxon>Agaricomycotina</taxon>
        <taxon>Agaricomycetes</taxon>
        <taxon>Agaricomycetidae</taxon>
        <taxon>Agaricales</taxon>
        <taxon>Marasmiineae</taxon>
        <taxon>Marasmiaceae</taxon>
        <taxon>Paramarasmius</taxon>
    </lineage>
</organism>
<dbReference type="Proteomes" id="UP001383192">
    <property type="component" value="Unassembled WGS sequence"/>
</dbReference>